<dbReference type="RefSeq" id="WP_380831285.1">
    <property type="nucleotide sequence ID" value="NZ_JBHTCG010000040.1"/>
</dbReference>
<evidence type="ECO:0008006" key="5">
    <source>
        <dbReference type="Google" id="ProtNLM"/>
    </source>
</evidence>
<feature type="transmembrane region" description="Helical" evidence="2">
    <location>
        <begin position="113"/>
        <end position="134"/>
    </location>
</feature>
<evidence type="ECO:0000256" key="2">
    <source>
        <dbReference type="SAM" id="Phobius"/>
    </source>
</evidence>
<evidence type="ECO:0000313" key="4">
    <source>
        <dbReference type="Proteomes" id="UP001596496"/>
    </source>
</evidence>
<feature type="non-terminal residue" evidence="3">
    <location>
        <position position="246"/>
    </location>
</feature>
<keyword evidence="2" id="KW-0472">Membrane</keyword>
<feature type="transmembrane region" description="Helical" evidence="2">
    <location>
        <begin position="146"/>
        <end position="166"/>
    </location>
</feature>
<accession>A0ABW2PDB1</accession>
<evidence type="ECO:0000256" key="1">
    <source>
        <dbReference type="SAM" id="MobiDB-lite"/>
    </source>
</evidence>
<name>A0ABW2PDB1_9ACTN</name>
<protein>
    <recommendedName>
        <fullName evidence="5">DUF3995 domain-containing protein</fullName>
    </recommendedName>
</protein>
<feature type="region of interest" description="Disordered" evidence="1">
    <location>
        <begin position="1"/>
        <end position="57"/>
    </location>
</feature>
<organism evidence="3 4">
    <name type="scientific">Sphaerisporangium rhizosphaerae</name>
    <dbReference type="NCBI Taxonomy" id="2269375"/>
    <lineage>
        <taxon>Bacteria</taxon>
        <taxon>Bacillati</taxon>
        <taxon>Actinomycetota</taxon>
        <taxon>Actinomycetes</taxon>
        <taxon>Streptosporangiales</taxon>
        <taxon>Streptosporangiaceae</taxon>
        <taxon>Sphaerisporangium</taxon>
    </lineage>
</organism>
<dbReference type="Proteomes" id="UP001596496">
    <property type="component" value="Unassembled WGS sequence"/>
</dbReference>
<feature type="compositionally biased region" description="Pro residues" evidence="1">
    <location>
        <begin position="1"/>
        <end position="12"/>
    </location>
</feature>
<comment type="caution">
    <text evidence="3">The sequence shown here is derived from an EMBL/GenBank/DDBJ whole genome shotgun (WGS) entry which is preliminary data.</text>
</comment>
<proteinExistence type="predicted"/>
<feature type="compositionally biased region" description="Basic and acidic residues" evidence="1">
    <location>
        <begin position="34"/>
        <end position="43"/>
    </location>
</feature>
<keyword evidence="2" id="KW-1133">Transmembrane helix</keyword>
<keyword evidence="4" id="KW-1185">Reference proteome</keyword>
<gene>
    <name evidence="3" type="ORF">ACFQSB_35410</name>
</gene>
<keyword evidence="2" id="KW-0812">Transmembrane</keyword>
<sequence length="246" mass="24930">MSPTPTTPPSTPADPARTPPERREGIPEPGGRPPHRETTRDDMAGVPSEGPGAETVRPGGAMAGGWIGYAAAVWAAAYGVVALSWTMTGRGYPFEGPSSAGAAPVLRGVSAEVAAPVFAGVLLATAVAALAMAGRHAVRPRGVPRAALLTFGYAVALSLMVLVPGADLLALTGYAPMLILGAPFGRPSGIDYSTVFDWSLLNQAWSLAGGFLVGAAVLSWQRRGRGACGRCGRDDAVAAAASARTA</sequence>
<evidence type="ECO:0000313" key="3">
    <source>
        <dbReference type="EMBL" id="MFC7387538.1"/>
    </source>
</evidence>
<dbReference type="EMBL" id="JBHTCG010000040">
    <property type="protein sequence ID" value="MFC7387538.1"/>
    <property type="molecule type" value="Genomic_DNA"/>
</dbReference>
<feature type="transmembrane region" description="Helical" evidence="2">
    <location>
        <begin position="203"/>
        <end position="220"/>
    </location>
</feature>
<feature type="transmembrane region" description="Helical" evidence="2">
    <location>
        <begin position="66"/>
        <end position="87"/>
    </location>
</feature>
<reference evidence="4" key="1">
    <citation type="journal article" date="2019" name="Int. J. Syst. Evol. Microbiol.">
        <title>The Global Catalogue of Microorganisms (GCM) 10K type strain sequencing project: providing services to taxonomists for standard genome sequencing and annotation.</title>
        <authorList>
            <consortium name="The Broad Institute Genomics Platform"/>
            <consortium name="The Broad Institute Genome Sequencing Center for Infectious Disease"/>
            <person name="Wu L."/>
            <person name="Ma J."/>
        </authorList>
    </citation>
    <scope>NUCLEOTIDE SEQUENCE [LARGE SCALE GENOMIC DNA]</scope>
    <source>
        <strain evidence="4">CECT 7649</strain>
    </source>
</reference>